<keyword evidence="5 6" id="KW-0472">Membrane</keyword>
<dbReference type="InterPro" id="IPR051542">
    <property type="entry name" value="Hydrogenase_cytochrome"/>
</dbReference>
<dbReference type="RefSeq" id="WP_013662525.1">
    <property type="nucleotide sequence ID" value="NC_015276.1"/>
</dbReference>
<reference evidence="8 9" key="1">
    <citation type="journal article" date="2012" name="Stand. Genomic Sci.">
        <title>Complete genome sequence of the melanogenic marine bacterium Marinomonas mediterranea type strain (MMB-1(T)).</title>
        <authorList>
            <person name="Lucas-Elio P."/>
            <person name="Goodwin L."/>
            <person name="Woyke T."/>
            <person name="Pitluck S."/>
            <person name="Nolan M."/>
            <person name="Kyrpides N.C."/>
            <person name="Detter J.C."/>
            <person name="Copeland A."/>
            <person name="Teshima H."/>
            <person name="Bruce D."/>
            <person name="Detter C."/>
            <person name="Tapia R."/>
            <person name="Han S."/>
            <person name="Land M.L."/>
            <person name="Ivanova N."/>
            <person name="Mikhailova N."/>
            <person name="Johnston A.W."/>
            <person name="Sanchez-Amat A."/>
        </authorList>
    </citation>
    <scope>NUCLEOTIDE SEQUENCE [LARGE SCALE GENOMIC DNA]</scope>
    <source>
        <strain evidence="9">ATCC 700492 / JCM 21426 / NBRC 103028 / MMB-1</strain>
    </source>
</reference>
<dbReference type="GO" id="GO:0020037">
    <property type="term" value="F:heme binding"/>
    <property type="evidence" value="ECO:0007669"/>
    <property type="project" value="TreeGrafter"/>
</dbReference>
<evidence type="ECO:0000256" key="2">
    <source>
        <dbReference type="ARBA" id="ARBA00022475"/>
    </source>
</evidence>
<proteinExistence type="predicted"/>
<dbReference type="STRING" id="717774.Marme_3407"/>
<accession>F2K4Y0</accession>
<dbReference type="Pfam" id="PF01292">
    <property type="entry name" value="Ni_hydr_CYTB"/>
    <property type="match status" value="1"/>
</dbReference>
<dbReference type="HOGENOM" id="CLU_078451_0_0_6"/>
<dbReference type="SUPFAM" id="SSF81342">
    <property type="entry name" value="Transmembrane di-heme cytochromes"/>
    <property type="match status" value="1"/>
</dbReference>
<organism evidence="8 9">
    <name type="scientific">Marinomonas mediterranea (strain ATCC 700492 / JCM 21426 / NBRC 103028 / MMB-1)</name>
    <dbReference type="NCBI Taxonomy" id="717774"/>
    <lineage>
        <taxon>Bacteria</taxon>
        <taxon>Pseudomonadati</taxon>
        <taxon>Pseudomonadota</taxon>
        <taxon>Gammaproteobacteria</taxon>
        <taxon>Oceanospirillales</taxon>
        <taxon>Oceanospirillaceae</taxon>
        <taxon>Marinomonas</taxon>
    </lineage>
</organism>
<dbReference type="AlphaFoldDB" id="F2K4Y0"/>
<evidence type="ECO:0000313" key="9">
    <source>
        <dbReference type="Proteomes" id="UP000001062"/>
    </source>
</evidence>
<feature type="transmembrane region" description="Helical" evidence="6">
    <location>
        <begin position="105"/>
        <end position="126"/>
    </location>
</feature>
<keyword evidence="4 6" id="KW-1133">Transmembrane helix</keyword>
<dbReference type="PANTHER" id="PTHR30485:SF2">
    <property type="entry name" value="BLL0597 PROTEIN"/>
    <property type="match status" value="1"/>
</dbReference>
<evidence type="ECO:0000256" key="6">
    <source>
        <dbReference type="SAM" id="Phobius"/>
    </source>
</evidence>
<dbReference type="KEGG" id="mme:Marme_3407"/>
<keyword evidence="2" id="KW-1003">Cell membrane</keyword>
<protein>
    <submittedName>
        <fullName evidence="8">Cytochrome b561</fullName>
    </submittedName>
</protein>
<dbReference type="Proteomes" id="UP000001062">
    <property type="component" value="Chromosome"/>
</dbReference>
<feature type="transmembrane region" description="Helical" evidence="6">
    <location>
        <begin position="43"/>
        <end position="62"/>
    </location>
</feature>
<dbReference type="GO" id="GO:0022904">
    <property type="term" value="P:respiratory electron transport chain"/>
    <property type="evidence" value="ECO:0007669"/>
    <property type="project" value="InterPro"/>
</dbReference>
<evidence type="ECO:0000259" key="7">
    <source>
        <dbReference type="Pfam" id="PF01292"/>
    </source>
</evidence>
<evidence type="ECO:0000256" key="4">
    <source>
        <dbReference type="ARBA" id="ARBA00022989"/>
    </source>
</evidence>
<name>F2K4Y0_MARM1</name>
<feature type="transmembrane region" description="Helical" evidence="6">
    <location>
        <begin position="159"/>
        <end position="176"/>
    </location>
</feature>
<keyword evidence="3 6" id="KW-0812">Transmembrane</keyword>
<evidence type="ECO:0000313" key="8">
    <source>
        <dbReference type="EMBL" id="ADZ92623.1"/>
    </source>
</evidence>
<evidence type="ECO:0000256" key="5">
    <source>
        <dbReference type="ARBA" id="ARBA00023136"/>
    </source>
</evidence>
<evidence type="ECO:0000256" key="1">
    <source>
        <dbReference type="ARBA" id="ARBA00004651"/>
    </source>
</evidence>
<dbReference type="GO" id="GO:0009055">
    <property type="term" value="F:electron transfer activity"/>
    <property type="evidence" value="ECO:0007669"/>
    <property type="project" value="InterPro"/>
</dbReference>
<sequence>MNKASQTLVWDWPIRAFHWLLVAAFSVLIFTGKSDEDYFQWHFYAGYIMSALIIARVLYGFFGSKYARFSEFVKGPISVLQYAKSLLSSMKSPTKGDKHAGHNPIGALMVVLLIVLLSAQWISGLFSSDEVFWYGPFYESASDDTLETMAYIHHTLPDIMLYLVAFHIAAVLFHELKLGERLVRAMITGRKSTAELVDGTDSASTPRIATIICLGLSLAWLAWLISLPI</sequence>
<dbReference type="PATRIC" id="fig|717774.3.peg.3508"/>
<gene>
    <name evidence="8" type="ordered locus">Marme_3407</name>
</gene>
<dbReference type="InterPro" id="IPR016174">
    <property type="entry name" value="Di-haem_cyt_TM"/>
</dbReference>
<dbReference type="OrthoDB" id="196472at2"/>
<keyword evidence="9" id="KW-1185">Reference proteome</keyword>
<evidence type="ECO:0000256" key="3">
    <source>
        <dbReference type="ARBA" id="ARBA00022692"/>
    </source>
</evidence>
<feature type="transmembrane region" description="Helical" evidence="6">
    <location>
        <begin position="208"/>
        <end position="226"/>
    </location>
</feature>
<dbReference type="eggNOG" id="COG3658">
    <property type="taxonomic scope" value="Bacteria"/>
</dbReference>
<feature type="transmembrane region" description="Helical" evidence="6">
    <location>
        <begin position="12"/>
        <end position="31"/>
    </location>
</feature>
<dbReference type="Gene3D" id="1.20.950.20">
    <property type="entry name" value="Transmembrane di-heme cytochromes, Chain C"/>
    <property type="match status" value="1"/>
</dbReference>
<feature type="domain" description="Cytochrome b561 bacterial/Ni-hydrogenase" evidence="7">
    <location>
        <begin position="9"/>
        <end position="189"/>
    </location>
</feature>
<dbReference type="PANTHER" id="PTHR30485">
    <property type="entry name" value="NI/FE-HYDROGENASE 1 B-TYPE CYTOCHROME SUBUNIT"/>
    <property type="match status" value="1"/>
</dbReference>
<dbReference type="EMBL" id="CP002583">
    <property type="protein sequence ID" value="ADZ92623.1"/>
    <property type="molecule type" value="Genomic_DNA"/>
</dbReference>
<comment type="subcellular location">
    <subcellularLocation>
        <location evidence="1">Cell membrane</location>
        <topology evidence="1">Multi-pass membrane protein</topology>
    </subcellularLocation>
</comment>
<dbReference type="GO" id="GO:0005886">
    <property type="term" value="C:plasma membrane"/>
    <property type="evidence" value="ECO:0007669"/>
    <property type="project" value="UniProtKB-SubCell"/>
</dbReference>
<dbReference type="InterPro" id="IPR011577">
    <property type="entry name" value="Cyt_b561_bac/Ni-Hgenase"/>
</dbReference>